<dbReference type="PROSITE" id="PS00211">
    <property type="entry name" value="ABC_TRANSPORTER_1"/>
    <property type="match status" value="1"/>
</dbReference>
<dbReference type="AlphaFoldDB" id="A0A0Q3WYI8"/>
<dbReference type="SMART" id="SM00382">
    <property type="entry name" value="AAA"/>
    <property type="match status" value="1"/>
</dbReference>
<evidence type="ECO:0000259" key="5">
    <source>
        <dbReference type="PROSITE" id="PS50893"/>
    </source>
</evidence>
<dbReference type="Pfam" id="PF00005">
    <property type="entry name" value="ABC_tran"/>
    <property type="match status" value="1"/>
</dbReference>
<dbReference type="CDD" id="cd03214">
    <property type="entry name" value="ABC_Iron-Siderophores_B12_Hemin"/>
    <property type="match status" value="1"/>
</dbReference>
<accession>A0A0Q3WYI8</accession>
<dbReference type="STRING" id="157838.AN964_12625"/>
<dbReference type="OrthoDB" id="9787851at2"/>
<keyword evidence="4" id="KW-1278">Translocase</keyword>
<evidence type="ECO:0000313" key="6">
    <source>
        <dbReference type="EMBL" id="KQL54252.1"/>
    </source>
</evidence>
<dbReference type="GO" id="GO:0016887">
    <property type="term" value="F:ATP hydrolysis activity"/>
    <property type="evidence" value="ECO:0007669"/>
    <property type="project" value="InterPro"/>
</dbReference>
<dbReference type="RefSeq" id="WP_055740018.1">
    <property type="nucleotide sequence ID" value="NZ_JAAIWL010000025.1"/>
</dbReference>
<keyword evidence="1" id="KW-0813">Transport</keyword>
<dbReference type="Proteomes" id="UP000051888">
    <property type="component" value="Unassembled WGS sequence"/>
</dbReference>
<proteinExistence type="predicted"/>
<evidence type="ECO:0000256" key="3">
    <source>
        <dbReference type="ARBA" id="ARBA00022840"/>
    </source>
</evidence>
<sequence length="488" mass="53756">MLAVKKVTGGYKGRNIVKDINFNVQAGEFFGILGPNGSGKTTLLKMISGALPISKGSIHLLGKDIFSYSAKERARLVAVLPQLTGDGFSYSVQETVLLGRYAHQSGLFQMMSQEDEAIVKEVMIQTGVFKFKQKSLHELSGGEQQRVFLAQALAQRPKVLLLDEPTNHLDLAYQKELLDFIKKMTIENKLTVISVFHDINLTSLYCDRILLIENGRMEMTGSPSEVITEEHIQHVYQTIVKEHFHPTIPKPQLALIPNQMNAEADIMINDMYLKQKGDCLVLESPIRLKTMSSAVMNPGVGWFQTFVNRHVSKNYSCENHHEEMAAFLTSEGFLPENTVGMMTAVMIEDAVSEFVMDDGFSLFIVVTAGVGNAVDVSKGDVHSSGFLPGTINTWVFINGELSDEAYIQAIATATEAKVKVLHDLKIEDPLTGTIATGTSTDSILIAATQKGKRLQYAGSVAPLGKVIGPAVYRCIKKAIEKTRERTVK</sequence>
<keyword evidence="7" id="KW-1185">Reference proteome</keyword>
<dbReference type="PROSITE" id="PS50893">
    <property type="entry name" value="ABC_TRANSPORTER_2"/>
    <property type="match status" value="1"/>
</dbReference>
<organism evidence="6 7">
    <name type="scientific">Heyndrickxia shackletonii</name>
    <dbReference type="NCBI Taxonomy" id="157838"/>
    <lineage>
        <taxon>Bacteria</taxon>
        <taxon>Bacillati</taxon>
        <taxon>Bacillota</taxon>
        <taxon>Bacilli</taxon>
        <taxon>Bacillales</taxon>
        <taxon>Bacillaceae</taxon>
        <taxon>Heyndrickxia</taxon>
    </lineage>
</organism>
<evidence type="ECO:0000256" key="2">
    <source>
        <dbReference type="ARBA" id="ARBA00022741"/>
    </source>
</evidence>
<dbReference type="GO" id="GO:0005524">
    <property type="term" value="F:ATP binding"/>
    <property type="evidence" value="ECO:0007669"/>
    <property type="project" value="UniProtKB-KW"/>
</dbReference>
<reference evidence="6 7" key="1">
    <citation type="submission" date="2015-09" db="EMBL/GenBank/DDBJ databases">
        <title>Genome sequencing project for genomic taxonomy and phylogenomics of Bacillus-like bacteria.</title>
        <authorList>
            <person name="Liu B."/>
            <person name="Wang J."/>
            <person name="Zhu Y."/>
            <person name="Liu G."/>
            <person name="Chen Q."/>
            <person name="Chen Z."/>
            <person name="Lan J."/>
            <person name="Che J."/>
            <person name="Ge C."/>
            <person name="Shi H."/>
            <person name="Pan Z."/>
            <person name="Liu X."/>
        </authorList>
    </citation>
    <scope>NUCLEOTIDE SEQUENCE [LARGE SCALE GENOMIC DNA]</scope>
    <source>
        <strain evidence="6 7">LMG 18435</strain>
    </source>
</reference>
<dbReference type="InterPro" id="IPR003593">
    <property type="entry name" value="AAA+_ATPase"/>
</dbReference>
<protein>
    <submittedName>
        <fullName evidence="6">ABC transporter ATP-binding protein</fullName>
    </submittedName>
</protein>
<dbReference type="InterPro" id="IPR002808">
    <property type="entry name" value="AdoCbi_amidolase"/>
</dbReference>
<evidence type="ECO:0000256" key="4">
    <source>
        <dbReference type="ARBA" id="ARBA00022967"/>
    </source>
</evidence>
<dbReference type="FunFam" id="3.40.50.300:FF:000134">
    <property type="entry name" value="Iron-enterobactin ABC transporter ATP-binding protein"/>
    <property type="match status" value="1"/>
</dbReference>
<dbReference type="InterPro" id="IPR017871">
    <property type="entry name" value="ABC_transporter-like_CS"/>
</dbReference>
<dbReference type="InterPro" id="IPR003439">
    <property type="entry name" value="ABC_transporter-like_ATP-bd"/>
</dbReference>
<comment type="caution">
    <text evidence="6">The sequence shown here is derived from an EMBL/GenBank/DDBJ whole genome shotgun (WGS) entry which is preliminary data.</text>
</comment>
<dbReference type="PATRIC" id="fig|157838.3.peg.2799"/>
<dbReference type="Pfam" id="PF01955">
    <property type="entry name" value="CbiZ"/>
    <property type="match status" value="1"/>
</dbReference>
<dbReference type="PANTHER" id="PTHR42794">
    <property type="entry name" value="HEMIN IMPORT ATP-BINDING PROTEIN HMUV"/>
    <property type="match status" value="1"/>
</dbReference>
<evidence type="ECO:0000256" key="1">
    <source>
        <dbReference type="ARBA" id="ARBA00022448"/>
    </source>
</evidence>
<keyword evidence="3 6" id="KW-0067">ATP-binding</keyword>
<dbReference type="EMBL" id="LJJC01000004">
    <property type="protein sequence ID" value="KQL54252.1"/>
    <property type="molecule type" value="Genomic_DNA"/>
</dbReference>
<feature type="domain" description="ABC transporter" evidence="5">
    <location>
        <begin position="2"/>
        <end position="239"/>
    </location>
</feature>
<name>A0A0Q3WYI8_9BACI</name>
<dbReference type="PANTHER" id="PTHR42794:SF1">
    <property type="entry name" value="HEMIN IMPORT ATP-BINDING PROTEIN HMUV"/>
    <property type="match status" value="1"/>
</dbReference>
<dbReference type="InterPro" id="IPR027417">
    <property type="entry name" value="P-loop_NTPase"/>
</dbReference>
<evidence type="ECO:0000313" key="7">
    <source>
        <dbReference type="Proteomes" id="UP000051888"/>
    </source>
</evidence>
<dbReference type="SUPFAM" id="SSF52540">
    <property type="entry name" value="P-loop containing nucleoside triphosphate hydrolases"/>
    <property type="match status" value="1"/>
</dbReference>
<gene>
    <name evidence="6" type="ORF">AN964_12625</name>
</gene>
<keyword evidence="2" id="KW-0547">Nucleotide-binding</keyword>
<dbReference type="Gene3D" id="3.40.50.300">
    <property type="entry name" value="P-loop containing nucleotide triphosphate hydrolases"/>
    <property type="match status" value="1"/>
</dbReference>